<feature type="region of interest" description="Disordered" evidence="11">
    <location>
        <begin position="84"/>
        <end position="108"/>
    </location>
</feature>
<dbReference type="InParanoid" id="A0A2T3B555"/>
<evidence type="ECO:0000256" key="2">
    <source>
        <dbReference type="ARBA" id="ARBA00022527"/>
    </source>
</evidence>
<dbReference type="PROSITE" id="PS00107">
    <property type="entry name" value="PROTEIN_KINASE_ATP"/>
    <property type="match status" value="1"/>
</dbReference>
<evidence type="ECO:0000256" key="11">
    <source>
        <dbReference type="SAM" id="MobiDB-lite"/>
    </source>
</evidence>
<dbReference type="OrthoDB" id="18472at2759"/>
<dbReference type="FunFam" id="1.10.510.10:FF:000319">
    <property type="entry name" value="Non-specific serine/threonine protein kinase"/>
    <property type="match status" value="1"/>
</dbReference>
<dbReference type="InterPro" id="IPR000719">
    <property type="entry name" value="Prot_kinase_dom"/>
</dbReference>
<dbReference type="SUPFAM" id="SSF56112">
    <property type="entry name" value="Protein kinase-like (PK-like)"/>
    <property type="match status" value="1"/>
</dbReference>
<evidence type="ECO:0000256" key="1">
    <source>
        <dbReference type="ARBA" id="ARBA00012513"/>
    </source>
</evidence>
<protein>
    <recommendedName>
        <fullName evidence="1">non-specific serine/threonine protein kinase</fullName>
        <ecNumber evidence="1">2.7.11.1</ecNumber>
    </recommendedName>
</protein>
<feature type="domain" description="AGC-kinase C-terminal" evidence="13">
    <location>
        <begin position="580"/>
        <end position="659"/>
    </location>
</feature>
<dbReference type="GO" id="GO:0005524">
    <property type="term" value="F:ATP binding"/>
    <property type="evidence" value="ECO:0007669"/>
    <property type="project" value="UniProtKB-UniRule"/>
</dbReference>
<evidence type="ECO:0000259" key="12">
    <source>
        <dbReference type="PROSITE" id="PS50011"/>
    </source>
</evidence>
<dbReference type="PROSITE" id="PS00108">
    <property type="entry name" value="PROTEIN_KINASE_ST"/>
    <property type="match status" value="1"/>
</dbReference>
<dbReference type="InterPro" id="IPR008271">
    <property type="entry name" value="Ser/Thr_kinase_AS"/>
</dbReference>
<comment type="catalytic activity">
    <reaction evidence="8">
        <text>L-threonyl-[protein] + ATP = O-phospho-L-threonyl-[protein] + ADP + H(+)</text>
        <dbReference type="Rhea" id="RHEA:46608"/>
        <dbReference type="Rhea" id="RHEA-COMP:11060"/>
        <dbReference type="Rhea" id="RHEA-COMP:11605"/>
        <dbReference type="ChEBI" id="CHEBI:15378"/>
        <dbReference type="ChEBI" id="CHEBI:30013"/>
        <dbReference type="ChEBI" id="CHEBI:30616"/>
        <dbReference type="ChEBI" id="CHEBI:61977"/>
        <dbReference type="ChEBI" id="CHEBI:456216"/>
        <dbReference type="EC" id="2.7.11.1"/>
    </reaction>
</comment>
<dbReference type="EC" id="2.7.11.1" evidence="1"/>
<dbReference type="GO" id="GO:0004674">
    <property type="term" value="F:protein serine/threonine kinase activity"/>
    <property type="evidence" value="ECO:0007669"/>
    <property type="project" value="UniProtKB-KW"/>
</dbReference>
<dbReference type="STRING" id="857342.A0A2T3B555"/>
<feature type="compositionally biased region" description="Polar residues" evidence="11">
    <location>
        <begin position="1"/>
        <end position="10"/>
    </location>
</feature>
<dbReference type="FunCoup" id="A0A2T3B555">
    <property type="interactions" value="223"/>
</dbReference>
<dbReference type="AlphaFoldDB" id="A0A2T3B555"/>
<dbReference type="GeneID" id="36575503"/>
<comment type="catalytic activity">
    <reaction evidence="9">
        <text>L-seryl-[protein] + ATP = O-phospho-L-seryl-[protein] + ADP + H(+)</text>
        <dbReference type="Rhea" id="RHEA:17989"/>
        <dbReference type="Rhea" id="RHEA-COMP:9863"/>
        <dbReference type="Rhea" id="RHEA-COMP:11604"/>
        <dbReference type="ChEBI" id="CHEBI:15378"/>
        <dbReference type="ChEBI" id="CHEBI:29999"/>
        <dbReference type="ChEBI" id="CHEBI:30616"/>
        <dbReference type="ChEBI" id="CHEBI:83421"/>
        <dbReference type="ChEBI" id="CHEBI:456216"/>
        <dbReference type="EC" id="2.7.11.1"/>
    </reaction>
</comment>
<dbReference type="PANTHER" id="PTHR24356">
    <property type="entry name" value="SERINE/THREONINE-PROTEIN KINASE"/>
    <property type="match status" value="1"/>
</dbReference>
<feature type="region of interest" description="Disordered" evidence="11">
    <location>
        <begin position="655"/>
        <end position="680"/>
    </location>
</feature>
<dbReference type="InterPro" id="IPR017892">
    <property type="entry name" value="Pkinase_C"/>
</dbReference>
<dbReference type="InterPro" id="IPR050236">
    <property type="entry name" value="Ser_Thr_kinase_AGC"/>
</dbReference>
<evidence type="ECO:0000256" key="7">
    <source>
        <dbReference type="ARBA" id="ARBA00022840"/>
    </source>
</evidence>
<dbReference type="PANTHER" id="PTHR24356:SF417">
    <property type="entry name" value="CELL CYCLE PROTEIN KINASE DBF2-RELATED"/>
    <property type="match status" value="1"/>
</dbReference>
<dbReference type="GO" id="GO:0035556">
    <property type="term" value="P:intracellular signal transduction"/>
    <property type="evidence" value="ECO:0007669"/>
    <property type="project" value="TreeGrafter"/>
</dbReference>
<dbReference type="SMART" id="SM00220">
    <property type="entry name" value="S_TKc"/>
    <property type="match status" value="1"/>
</dbReference>
<dbReference type="PROSITE" id="PS51285">
    <property type="entry name" value="AGC_KINASE_CTER"/>
    <property type="match status" value="1"/>
</dbReference>
<evidence type="ECO:0000313" key="15">
    <source>
        <dbReference type="Proteomes" id="UP000241818"/>
    </source>
</evidence>
<dbReference type="RefSeq" id="XP_024722037.1">
    <property type="nucleotide sequence ID" value="XM_024867422.1"/>
</dbReference>
<dbReference type="InterPro" id="IPR011009">
    <property type="entry name" value="Kinase-like_dom_sf"/>
</dbReference>
<dbReference type="FunFam" id="1.10.510.10:FF:000141">
    <property type="entry name" value="Non-specific serine/threonine protein kinase"/>
    <property type="match status" value="1"/>
</dbReference>
<dbReference type="CDD" id="cd05600">
    <property type="entry name" value="STKc_Sid2p_like"/>
    <property type="match status" value="1"/>
</dbReference>
<feature type="region of interest" description="Disordered" evidence="11">
    <location>
        <begin position="1"/>
        <end position="71"/>
    </location>
</feature>
<keyword evidence="6" id="KW-0418">Kinase</keyword>
<reference evidence="14 15" key="1">
    <citation type="journal article" date="2018" name="New Phytol.">
        <title>Comparative genomics and transcriptomics depict ericoid mycorrhizal fungi as versatile saprotrophs and plant mutualists.</title>
        <authorList>
            <person name="Martino E."/>
            <person name="Morin E."/>
            <person name="Grelet G.A."/>
            <person name="Kuo A."/>
            <person name="Kohler A."/>
            <person name="Daghino S."/>
            <person name="Barry K.W."/>
            <person name="Cichocki N."/>
            <person name="Clum A."/>
            <person name="Dockter R.B."/>
            <person name="Hainaut M."/>
            <person name="Kuo R.C."/>
            <person name="LaButti K."/>
            <person name="Lindahl B.D."/>
            <person name="Lindquist E.A."/>
            <person name="Lipzen A."/>
            <person name="Khouja H.R."/>
            <person name="Magnuson J."/>
            <person name="Murat C."/>
            <person name="Ohm R.A."/>
            <person name="Singer S.W."/>
            <person name="Spatafora J.W."/>
            <person name="Wang M."/>
            <person name="Veneault-Fourrey C."/>
            <person name="Henrissat B."/>
            <person name="Grigoriev I.V."/>
            <person name="Martin F.M."/>
            <person name="Perotto S."/>
        </authorList>
    </citation>
    <scope>NUCLEOTIDE SEQUENCE [LARGE SCALE GENOMIC DNA]</scope>
    <source>
        <strain evidence="14 15">ATCC 22711</strain>
    </source>
</reference>
<dbReference type="Gene3D" id="1.10.510.10">
    <property type="entry name" value="Transferase(Phosphotransferase) domain 1"/>
    <property type="match status" value="2"/>
</dbReference>
<feature type="region of interest" description="Disordered" evidence="11">
    <location>
        <begin position="131"/>
        <end position="152"/>
    </location>
</feature>
<evidence type="ECO:0000256" key="5">
    <source>
        <dbReference type="ARBA" id="ARBA00022741"/>
    </source>
</evidence>
<keyword evidence="4" id="KW-0808">Transferase</keyword>
<dbReference type="Gene3D" id="3.30.200.20">
    <property type="entry name" value="Phosphorylase Kinase, domain 1"/>
    <property type="match status" value="2"/>
</dbReference>
<dbReference type="FunFam" id="3.30.200.20:FF:000109">
    <property type="entry name" value="Non-specific serine/threonine protein kinase"/>
    <property type="match status" value="1"/>
</dbReference>
<dbReference type="InterPro" id="IPR017441">
    <property type="entry name" value="Protein_kinase_ATP_BS"/>
</dbReference>
<name>A0A2T3B555_AMORE</name>
<keyword evidence="15" id="KW-1185">Reference proteome</keyword>
<dbReference type="GO" id="GO:0106310">
    <property type="term" value="F:protein serine kinase activity"/>
    <property type="evidence" value="ECO:0007669"/>
    <property type="project" value="RHEA"/>
</dbReference>
<evidence type="ECO:0000256" key="4">
    <source>
        <dbReference type="ARBA" id="ARBA00022679"/>
    </source>
</evidence>
<dbReference type="SMART" id="SM00133">
    <property type="entry name" value="S_TK_X"/>
    <property type="match status" value="1"/>
</dbReference>
<dbReference type="PROSITE" id="PS50011">
    <property type="entry name" value="PROTEIN_KINASE_DOM"/>
    <property type="match status" value="1"/>
</dbReference>
<keyword evidence="7 10" id="KW-0067">ATP-binding</keyword>
<evidence type="ECO:0000256" key="10">
    <source>
        <dbReference type="PROSITE-ProRule" id="PRU10141"/>
    </source>
</evidence>
<dbReference type="GO" id="GO:0005816">
    <property type="term" value="C:spindle pole body"/>
    <property type="evidence" value="ECO:0007669"/>
    <property type="project" value="TreeGrafter"/>
</dbReference>
<gene>
    <name evidence="14" type="ORF">M430DRAFT_40693</name>
</gene>
<keyword evidence="5 10" id="KW-0547">Nucleotide-binding</keyword>
<keyword evidence="2" id="KW-0723">Serine/threonine-protein kinase</keyword>
<evidence type="ECO:0000256" key="9">
    <source>
        <dbReference type="ARBA" id="ARBA00048679"/>
    </source>
</evidence>
<dbReference type="Proteomes" id="UP000241818">
    <property type="component" value="Unassembled WGS sequence"/>
</dbReference>
<evidence type="ECO:0000256" key="8">
    <source>
        <dbReference type="ARBA" id="ARBA00047899"/>
    </source>
</evidence>
<feature type="domain" description="Protein kinase" evidence="12">
    <location>
        <begin position="276"/>
        <end position="579"/>
    </location>
</feature>
<evidence type="ECO:0000256" key="6">
    <source>
        <dbReference type="ARBA" id="ARBA00022777"/>
    </source>
</evidence>
<dbReference type="CDD" id="cd21776">
    <property type="entry name" value="MobB_Sid2p-like"/>
    <property type="match status" value="1"/>
</dbReference>
<dbReference type="Pfam" id="PF00069">
    <property type="entry name" value="Pkinase"/>
    <property type="match status" value="2"/>
</dbReference>
<evidence type="ECO:0000313" key="14">
    <source>
        <dbReference type="EMBL" id="PSS21882.1"/>
    </source>
</evidence>
<evidence type="ECO:0000259" key="13">
    <source>
        <dbReference type="PROSITE" id="PS51285"/>
    </source>
</evidence>
<organism evidence="14 15">
    <name type="scientific">Amorphotheca resinae ATCC 22711</name>
    <dbReference type="NCBI Taxonomy" id="857342"/>
    <lineage>
        <taxon>Eukaryota</taxon>
        <taxon>Fungi</taxon>
        <taxon>Dikarya</taxon>
        <taxon>Ascomycota</taxon>
        <taxon>Pezizomycotina</taxon>
        <taxon>Leotiomycetes</taxon>
        <taxon>Helotiales</taxon>
        <taxon>Amorphothecaceae</taxon>
        <taxon>Amorphotheca</taxon>
    </lineage>
</organism>
<dbReference type="InterPro" id="IPR000961">
    <property type="entry name" value="AGC-kinase_C"/>
</dbReference>
<feature type="compositionally biased region" description="Polar residues" evidence="11">
    <location>
        <begin position="29"/>
        <end position="64"/>
    </location>
</feature>
<dbReference type="Pfam" id="PF00433">
    <property type="entry name" value="Pkinase_C"/>
    <property type="match status" value="1"/>
</dbReference>
<accession>A0A2T3B555</accession>
<keyword evidence="3" id="KW-0597">Phosphoprotein</keyword>
<dbReference type="EMBL" id="KZ679009">
    <property type="protein sequence ID" value="PSS21882.1"/>
    <property type="molecule type" value="Genomic_DNA"/>
</dbReference>
<evidence type="ECO:0000256" key="3">
    <source>
        <dbReference type="ARBA" id="ARBA00022553"/>
    </source>
</evidence>
<sequence>MSNFINSLFPSQGPKHDNILPVPPPPLHTRSSQPETFNERPNTPIQNSFITPLSTPQGSPSKKQNPPGAHDLTTAFEHAMKLNSSTLGSPTKGGRQAGAPLSPGKSNALAVDDPYYGNASGFIDDSMIHKPAVSPGSPLRKQGKENTPPSTRHGLEAMSQNQAAISRQELYQPREQSQITKKYNTHRGLTADELEILNKPNVKRLANVTQLYFLDYYFDLLTYVGARQTRLTHFKSEYPAPPATPEETYNPVWQKYVGRERANLRKRRVRLRQGDFQILTQVGQGGYGQVFLAQKKDTREVCALKVMSKKLLFKLDEVRHVLTERDILTNAKSEWLVRLLYSFQDEKSIYLAMEYVPGGDFRTLLNNTGVLANRHARFYIAEMFCSVDALHQLGYIHRDLKPENFLIDGTGHVKLTDFGLAAGFLAPGKIESMRIKLEKVGETYVPFGKPMEQRTVAERREGYRSMRDRDVNYAKSIVGSPDYMAPEVLKGEEYEYSVDYWSLGCMHFEALTGFPPFAGATVDETWKNLKHWREVLKRPVWEDPSYFISNRTWNFITSCIASKNKRFSSIKEIYAHQYFAEVDWNTLRSQRAPFVPDLDSETDAGYFDDFTNEADMAKYKEVHDKQAALENMADREDPMSKSLFVGFTFRHRKPLTEDGGGGKSSPRKPIATDGTFGTML</sequence>
<feature type="binding site" evidence="10">
    <location>
        <position position="305"/>
    </location>
    <ligand>
        <name>ATP</name>
        <dbReference type="ChEBI" id="CHEBI:30616"/>
    </ligand>
</feature>
<proteinExistence type="predicted"/>